<proteinExistence type="predicted"/>
<dbReference type="PANTHER" id="PTHR23227">
    <property type="entry name" value="BUCENTAUR RELATED"/>
    <property type="match status" value="1"/>
</dbReference>
<reference evidence="1" key="1">
    <citation type="journal article" date="2011" name="Proc. Natl. Acad. Sci. U.S.A.">
        <title>The genome of the fire ant Solenopsis invicta.</title>
        <authorList>
            <person name="Wurm Y."/>
            <person name="Wang J."/>
            <person name="Riba-Grognuz O."/>
            <person name="Corona M."/>
            <person name="Nygaard S."/>
            <person name="Hunt B.G."/>
            <person name="Ingram K.K."/>
            <person name="Falquet L."/>
            <person name="Nipitwattanaphon M."/>
            <person name="Gotzek D."/>
            <person name="Dijkstra M.B."/>
            <person name="Oettler J."/>
            <person name="Comtesse F."/>
            <person name="Shih C.J."/>
            <person name="Wu W.J."/>
            <person name="Yang C.C."/>
            <person name="Thomas J."/>
            <person name="Beaudoing E."/>
            <person name="Pradervand S."/>
            <person name="Flegel V."/>
            <person name="Cook E.D."/>
            <person name="Fabbretti R."/>
            <person name="Stockinger H."/>
            <person name="Long L."/>
            <person name="Farmerie W.G."/>
            <person name="Oakey J."/>
            <person name="Boomsma J.J."/>
            <person name="Pamilo P."/>
            <person name="Yi S.V."/>
            <person name="Heinze J."/>
            <person name="Goodisman M.A."/>
            <person name="Farinelli L."/>
            <person name="Harshman K."/>
            <person name="Hulo N."/>
            <person name="Cerutti L."/>
            <person name="Xenarios I."/>
            <person name="Shoemaker D."/>
            <person name="Keller L."/>
        </authorList>
    </citation>
    <scope>NUCLEOTIDE SEQUENCE [LARGE SCALE GENOMIC DNA]</scope>
</reference>
<dbReference type="InterPro" id="IPR027124">
    <property type="entry name" value="Swc5/CFDP1/2"/>
</dbReference>
<accession>E9I958</accession>
<dbReference type="HOGENOM" id="CLU_000680_8_2_1"/>
<dbReference type="OMA" id="DNDTENQ"/>
<feature type="non-terminal residue" evidence="1">
    <location>
        <position position="1"/>
    </location>
</feature>
<dbReference type="Gene3D" id="3.60.10.10">
    <property type="entry name" value="Endonuclease/exonuclease/phosphatase"/>
    <property type="match status" value="1"/>
</dbReference>
<protein>
    <recommendedName>
        <fullName evidence="2">Endonuclease/exonuclease/phosphatase domain-containing protein</fullName>
    </recommendedName>
</protein>
<evidence type="ECO:0000313" key="1">
    <source>
        <dbReference type="EMBL" id="EFZ22895.1"/>
    </source>
</evidence>
<dbReference type="EMBL" id="GL761727">
    <property type="protein sequence ID" value="EFZ22895.1"/>
    <property type="molecule type" value="Genomic_DNA"/>
</dbReference>
<dbReference type="PANTHER" id="PTHR23227:SF85">
    <property type="entry name" value="CRANIOFACIAL DEVELOPMENT PROTEIN 2"/>
    <property type="match status" value="1"/>
</dbReference>
<dbReference type="CDD" id="cd09076">
    <property type="entry name" value="L1-EN"/>
    <property type="match status" value="1"/>
</dbReference>
<gene>
    <name evidence="1" type="ORF">SINV_00898</name>
</gene>
<name>E9I958_SOLIN</name>
<feature type="non-terminal residue" evidence="1">
    <location>
        <position position="162"/>
    </location>
</feature>
<dbReference type="AlphaFoldDB" id="E9I958"/>
<sequence>RNGVAVLVPKRYNDAVLGYKPVNDRMMVVKINTSSVRLNLIQVYVPTSEAPNEDTEAFYQQLEETLSMIPGREIVLILGNFNAKVGKTCLDDHARSAVGRFGIGVCNQREERLLDFAIDNALTIANTVYKHHIRHLYTWVSPGSRYRNQIDYALISSRWRSS</sequence>
<dbReference type="SUPFAM" id="SSF56219">
    <property type="entry name" value="DNase I-like"/>
    <property type="match status" value="1"/>
</dbReference>
<organism>
    <name type="scientific">Solenopsis invicta</name>
    <name type="common">Red imported fire ant</name>
    <name type="synonym">Solenopsis wagneri</name>
    <dbReference type="NCBI Taxonomy" id="13686"/>
    <lineage>
        <taxon>Eukaryota</taxon>
        <taxon>Metazoa</taxon>
        <taxon>Ecdysozoa</taxon>
        <taxon>Arthropoda</taxon>
        <taxon>Hexapoda</taxon>
        <taxon>Insecta</taxon>
        <taxon>Pterygota</taxon>
        <taxon>Neoptera</taxon>
        <taxon>Endopterygota</taxon>
        <taxon>Hymenoptera</taxon>
        <taxon>Apocrita</taxon>
        <taxon>Aculeata</taxon>
        <taxon>Formicoidea</taxon>
        <taxon>Formicidae</taxon>
        <taxon>Myrmicinae</taxon>
        <taxon>Solenopsis</taxon>
    </lineage>
</organism>
<evidence type="ECO:0008006" key="2">
    <source>
        <dbReference type="Google" id="ProtNLM"/>
    </source>
</evidence>
<dbReference type="InterPro" id="IPR036691">
    <property type="entry name" value="Endo/exonu/phosph_ase_sf"/>
</dbReference>